<evidence type="ECO:0000256" key="2">
    <source>
        <dbReference type="ARBA" id="ARBA00022729"/>
    </source>
</evidence>
<feature type="active site" description="Acyl-ester intermediate" evidence="7">
    <location>
        <position position="173"/>
    </location>
</feature>
<evidence type="ECO:0000259" key="12">
    <source>
        <dbReference type="Pfam" id="PF00768"/>
    </source>
</evidence>
<comment type="caution">
    <text evidence="13">The sequence shown here is derived from an EMBL/GenBank/DDBJ whole genome shotgun (WGS) entry which is preliminary data.</text>
</comment>
<dbReference type="SUPFAM" id="SSF56601">
    <property type="entry name" value="beta-lactamase/transpeptidase-like"/>
    <property type="match status" value="1"/>
</dbReference>
<feature type="region of interest" description="Disordered" evidence="10">
    <location>
        <begin position="72"/>
        <end position="124"/>
    </location>
</feature>
<dbReference type="AlphaFoldDB" id="A0AB36CIT7"/>
<keyword evidence="11" id="KW-0812">Transmembrane</keyword>
<keyword evidence="13" id="KW-0121">Carboxypeptidase</keyword>
<dbReference type="InterPro" id="IPR000871">
    <property type="entry name" value="Beta-lactam_class-A"/>
</dbReference>
<feature type="compositionally biased region" description="Polar residues" evidence="10">
    <location>
        <begin position="83"/>
        <end position="96"/>
    </location>
</feature>
<feature type="transmembrane region" description="Helical" evidence="11">
    <location>
        <begin position="436"/>
        <end position="459"/>
    </location>
</feature>
<dbReference type="InterPro" id="IPR012338">
    <property type="entry name" value="Beta-lactam/transpept-like"/>
</dbReference>
<evidence type="ECO:0000256" key="1">
    <source>
        <dbReference type="ARBA" id="ARBA00007164"/>
    </source>
</evidence>
<feature type="compositionally biased region" description="Low complexity" evidence="10">
    <location>
        <begin position="407"/>
        <end position="418"/>
    </location>
</feature>
<keyword evidence="3" id="KW-0378">Hydrolase</keyword>
<feature type="binding site" evidence="8">
    <location>
        <position position="334"/>
    </location>
    <ligand>
        <name>substrate</name>
    </ligand>
</feature>
<dbReference type="Proteomes" id="UP000544551">
    <property type="component" value="Unassembled WGS sequence"/>
</dbReference>
<comment type="similarity">
    <text evidence="1 9">Belongs to the peptidase S11 family.</text>
</comment>
<dbReference type="GO" id="GO:0008360">
    <property type="term" value="P:regulation of cell shape"/>
    <property type="evidence" value="ECO:0007669"/>
    <property type="project" value="UniProtKB-KW"/>
</dbReference>
<keyword evidence="13" id="KW-0645">Protease</keyword>
<protein>
    <submittedName>
        <fullName evidence="13">D-alanyl-D-alanine carboxypeptidase</fullName>
    </submittedName>
</protein>
<evidence type="ECO:0000313" key="13">
    <source>
        <dbReference type="EMBL" id="NME88624.1"/>
    </source>
</evidence>
<keyword evidence="5" id="KW-0573">Peptidoglycan synthesis</keyword>
<dbReference type="Pfam" id="PF00768">
    <property type="entry name" value="Peptidase_S11"/>
    <property type="match status" value="1"/>
</dbReference>
<feature type="active site" description="Proton acceptor" evidence="7">
    <location>
        <position position="176"/>
    </location>
</feature>
<feature type="active site" evidence="7">
    <location>
        <position position="228"/>
    </location>
</feature>
<keyword evidence="2" id="KW-0732">Signal</keyword>
<feature type="region of interest" description="Disordered" evidence="10">
    <location>
        <begin position="1"/>
        <end position="22"/>
    </location>
</feature>
<keyword evidence="11" id="KW-0472">Membrane</keyword>
<feature type="compositionally biased region" description="Polar residues" evidence="10">
    <location>
        <begin position="106"/>
        <end position="119"/>
    </location>
</feature>
<dbReference type="EMBL" id="JABAFZ010000002">
    <property type="protein sequence ID" value="NME88624.1"/>
    <property type="molecule type" value="Genomic_DNA"/>
</dbReference>
<accession>A0AB36CIT7</accession>
<keyword evidence="4" id="KW-0133">Cell shape</keyword>
<dbReference type="GO" id="GO:0006508">
    <property type="term" value="P:proteolysis"/>
    <property type="evidence" value="ECO:0007669"/>
    <property type="project" value="InterPro"/>
</dbReference>
<evidence type="ECO:0000313" key="14">
    <source>
        <dbReference type="Proteomes" id="UP000544551"/>
    </source>
</evidence>
<dbReference type="Gene3D" id="3.40.710.10">
    <property type="entry name" value="DD-peptidase/beta-lactamase superfamily"/>
    <property type="match status" value="1"/>
</dbReference>
<feature type="domain" description="Peptidase S11 D-alanyl-D-alanine carboxypeptidase A N-terminal" evidence="12">
    <location>
        <begin position="142"/>
        <end position="363"/>
    </location>
</feature>
<evidence type="ECO:0000256" key="5">
    <source>
        <dbReference type="ARBA" id="ARBA00022984"/>
    </source>
</evidence>
<dbReference type="PANTHER" id="PTHR35333:SF4">
    <property type="entry name" value="SLR0121 PROTEIN"/>
    <property type="match status" value="1"/>
</dbReference>
<dbReference type="GO" id="GO:0008800">
    <property type="term" value="F:beta-lactamase activity"/>
    <property type="evidence" value="ECO:0007669"/>
    <property type="project" value="InterPro"/>
</dbReference>
<proteinExistence type="inferred from homology"/>
<evidence type="ECO:0000256" key="10">
    <source>
        <dbReference type="SAM" id="MobiDB-lite"/>
    </source>
</evidence>
<evidence type="ECO:0000256" key="11">
    <source>
        <dbReference type="SAM" id="Phobius"/>
    </source>
</evidence>
<dbReference type="GO" id="GO:0071555">
    <property type="term" value="P:cell wall organization"/>
    <property type="evidence" value="ECO:0007669"/>
    <property type="project" value="UniProtKB-KW"/>
</dbReference>
<evidence type="ECO:0000256" key="3">
    <source>
        <dbReference type="ARBA" id="ARBA00022801"/>
    </source>
</evidence>
<feature type="compositionally biased region" description="Basic and acidic residues" evidence="10">
    <location>
        <begin position="396"/>
        <end position="405"/>
    </location>
</feature>
<dbReference type="GO" id="GO:0009002">
    <property type="term" value="F:serine-type D-Ala-D-Ala carboxypeptidase activity"/>
    <property type="evidence" value="ECO:0007669"/>
    <property type="project" value="InterPro"/>
</dbReference>
<dbReference type="RefSeq" id="WP_168969099.1">
    <property type="nucleotide sequence ID" value="NZ_JABAFZ010000002.1"/>
</dbReference>
<keyword evidence="11" id="KW-1133">Transmembrane helix</keyword>
<gene>
    <name evidence="13" type="ORF">HF853_02810</name>
</gene>
<evidence type="ECO:0000256" key="6">
    <source>
        <dbReference type="ARBA" id="ARBA00023316"/>
    </source>
</evidence>
<evidence type="ECO:0000256" key="7">
    <source>
        <dbReference type="PIRSR" id="PIRSR618044-1"/>
    </source>
</evidence>
<sequence>MTVFSSRDTASEAKPAGTGTTPRRLRFSLNTVVATAASAAILSTSAPAVLAQELEPTEQGLTGVFDGLFDDSPIGDEEYDAPASSTREAAPNTDNCPQALLPPEPVTTSEVVAPGQQSPAPLPEVQDSNCGVQAPAGFDVNDDVRASAWMVSDLDTGEIVAMKDPHGRYRPASILKVLLALEAIEELDLKKVVIGTDEDAAIDGSAVGLGPGGRYTVEQLLQGLLMASGNDAAHALAQQLGGDEETLTKINKLATDLGARSTFAASYSGLDAPGMSTSAADMALLYTAAFENPTFARIVGTDSVKFPGYGDLEGYDLGNDNGLFMNDPDGIGGKTGYTDDANHTFVGALDRDGRRLMAVILDTTIDHGPRAWEQAQMLLDEAYKIPAGQGVSSLEETEKITKEEETPAPTATAANAENVPVTDAASAAESPTHPTWMPWLIVAGVAVLVLVIISSLLLLRSPSGRGRHAAR</sequence>
<organism evidence="13 14">
    <name type="scientific">Corynebacterium stationis</name>
    <dbReference type="NCBI Taxonomy" id="1705"/>
    <lineage>
        <taxon>Bacteria</taxon>
        <taxon>Bacillati</taxon>
        <taxon>Actinomycetota</taxon>
        <taxon>Actinomycetes</taxon>
        <taxon>Mycobacteriales</taxon>
        <taxon>Corynebacteriaceae</taxon>
        <taxon>Corynebacterium</taxon>
    </lineage>
</organism>
<dbReference type="GO" id="GO:0046677">
    <property type="term" value="P:response to antibiotic"/>
    <property type="evidence" value="ECO:0007669"/>
    <property type="project" value="InterPro"/>
</dbReference>
<name>A0AB36CIT7_9CORY</name>
<evidence type="ECO:0000256" key="4">
    <source>
        <dbReference type="ARBA" id="ARBA00022960"/>
    </source>
</evidence>
<dbReference type="InterPro" id="IPR018044">
    <property type="entry name" value="Peptidase_S11"/>
</dbReference>
<evidence type="ECO:0000256" key="9">
    <source>
        <dbReference type="RuleBase" id="RU004016"/>
    </source>
</evidence>
<dbReference type="PRINTS" id="PR00725">
    <property type="entry name" value="DADACBPTASE1"/>
</dbReference>
<dbReference type="PANTHER" id="PTHR35333">
    <property type="entry name" value="BETA-LACTAMASE"/>
    <property type="match status" value="1"/>
</dbReference>
<dbReference type="GO" id="GO:0009252">
    <property type="term" value="P:peptidoglycan biosynthetic process"/>
    <property type="evidence" value="ECO:0007669"/>
    <property type="project" value="UniProtKB-KW"/>
</dbReference>
<keyword evidence="6" id="KW-0961">Cell wall biogenesis/degradation</keyword>
<dbReference type="InterPro" id="IPR001967">
    <property type="entry name" value="Peptidase_S11_N"/>
</dbReference>
<dbReference type="GO" id="GO:0030655">
    <property type="term" value="P:beta-lactam antibiotic catabolic process"/>
    <property type="evidence" value="ECO:0007669"/>
    <property type="project" value="InterPro"/>
</dbReference>
<evidence type="ECO:0000256" key="8">
    <source>
        <dbReference type="PIRSR" id="PIRSR618044-2"/>
    </source>
</evidence>
<reference evidence="13 14" key="1">
    <citation type="submission" date="2020-04" db="EMBL/GenBank/DDBJ databases">
        <authorList>
            <person name="Hitch T.C.A."/>
            <person name="Wylensek D."/>
            <person name="Clavel T."/>
        </authorList>
    </citation>
    <scope>NUCLEOTIDE SEQUENCE [LARGE SCALE GENOMIC DNA]</scope>
    <source>
        <strain evidence="13 14">BL-383-APC-3D</strain>
    </source>
</reference>
<feature type="region of interest" description="Disordered" evidence="10">
    <location>
        <begin position="393"/>
        <end position="429"/>
    </location>
</feature>